<dbReference type="OrthoDB" id="8439474at2"/>
<dbReference type="Gene3D" id="3.40.630.30">
    <property type="match status" value="1"/>
</dbReference>
<dbReference type="GO" id="GO:0016747">
    <property type="term" value="F:acyltransferase activity, transferring groups other than amino-acyl groups"/>
    <property type="evidence" value="ECO:0007669"/>
    <property type="project" value="InterPro"/>
</dbReference>
<accession>A0A2N3LLJ4</accession>
<keyword evidence="2" id="KW-0808">Transferase</keyword>
<dbReference type="Pfam" id="PF12746">
    <property type="entry name" value="GNAT_acetyltran"/>
    <property type="match status" value="1"/>
</dbReference>
<name>A0A2N3LLJ4_9BACI</name>
<protein>
    <submittedName>
        <fullName evidence="2">GNAT family N-acetyltransferase</fullName>
    </submittedName>
</protein>
<organism evidence="2 3">
    <name type="scientific">Heyndrickxia camelliae</name>
    <dbReference type="NCBI Taxonomy" id="1707093"/>
    <lineage>
        <taxon>Bacteria</taxon>
        <taxon>Bacillati</taxon>
        <taxon>Bacillota</taxon>
        <taxon>Bacilli</taxon>
        <taxon>Bacillales</taxon>
        <taxon>Bacillaceae</taxon>
        <taxon>Heyndrickxia</taxon>
    </lineage>
</organism>
<gene>
    <name evidence="2" type="ORF">CWO92_08905</name>
</gene>
<reference evidence="2 3" key="1">
    <citation type="submission" date="2017-11" db="EMBL/GenBank/DDBJ databases">
        <title>Bacillus camelliae sp. nov., isolated from pu'er tea.</title>
        <authorList>
            <person name="Niu L."/>
        </authorList>
    </citation>
    <scope>NUCLEOTIDE SEQUENCE [LARGE SCALE GENOMIC DNA]</scope>
    <source>
        <strain evidence="2 3">7578-1</strain>
    </source>
</reference>
<comment type="caution">
    <text evidence="2">The sequence shown here is derived from an EMBL/GenBank/DDBJ whole genome shotgun (WGS) entry which is preliminary data.</text>
</comment>
<evidence type="ECO:0000313" key="2">
    <source>
        <dbReference type="EMBL" id="PKR85467.1"/>
    </source>
</evidence>
<dbReference type="InterPro" id="IPR027365">
    <property type="entry name" value="GNAT_acetyltra_YdfB-like"/>
</dbReference>
<dbReference type="AlphaFoldDB" id="A0A2N3LLJ4"/>
<sequence length="217" mass="24436">MKLHVNVLFQHNGENKITYVNEPPHEEAPRLFIGGTKDGYVVRYHHSLCEEMVKDLARIIGSDSNPPLAEIIQILNQNRELDSVWIGPAYIFPYVKSSATKAVKITPSNKEMLLPQFPFTFNEFELRQPCYAIVQDGMVVSLCMSARQTDVAAEASLYTMEDYRGKGYGVDVANAWAAEVQSQGKVALYSTSWDNFSSQSVAKKLNLKQFGTDIHIR</sequence>
<proteinExistence type="predicted"/>
<dbReference type="PROSITE" id="PS51186">
    <property type="entry name" value="GNAT"/>
    <property type="match status" value="1"/>
</dbReference>
<dbReference type="Proteomes" id="UP000233440">
    <property type="component" value="Unassembled WGS sequence"/>
</dbReference>
<dbReference type="InterPro" id="IPR000182">
    <property type="entry name" value="GNAT_dom"/>
</dbReference>
<dbReference type="EMBL" id="PIQO01000005">
    <property type="protein sequence ID" value="PKR85467.1"/>
    <property type="molecule type" value="Genomic_DNA"/>
</dbReference>
<feature type="domain" description="N-acetyltransferase" evidence="1">
    <location>
        <begin position="92"/>
        <end position="217"/>
    </location>
</feature>
<dbReference type="SUPFAM" id="SSF55729">
    <property type="entry name" value="Acyl-CoA N-acyltransferases (Nat)"/>
    <property type="match status" value="1"/>
</dbReference>
<dbReference type="InterPro" id="IPR016181">
    <property type="entry name" value="Acyl_CoA_acyltransferase"/>
</dbReference>
<evidence type="ECO:0000313" key="3">
    <source>
        <dbReference type="Proteomes" id="UP000233440"/>
    </source>
</evidence>
<dbReference type="CDD" id="cd04301">
    <property type="entry name" value="NAT_SF"/>
    <property type="match status" value="1"/>
</dbReference>
<evidence type="ECO:0000259" key="1">
    <source>
        <dbReference type="PROSITE" id="PS51186"/>
    </source>
</evidence>
<keyword evidence="3" id="KW-1185">Reference proteome</keyword>